<organism evidence="3 4">
    <name type="scientific">Hamiltosporidium tvaerminnensis</name>
    <dbReference type="NCBI Taxonomy" id="1176355"/>
    <lineage>
        <taxon>Eukaryota</taxon>
        <taxon>Fungi</taxon>
        <taxon>Fungi incertae sedis</taxon>
        <taxon>Microsporidia</taxon>
        <taxon>Dubosqiidae</taxon>
        <taxon>Hamiltosporidium</taxon>
    </lineage>
</organism>
<feature type="chain" id="PRO_5020536111" evidence="2">
    <location>
        <begin position="19"/>
        <end position="303"/>
    </location>
</feature>
<feature type="signal peptide" evidence="2">
    <location>
        <begin position="1"/>
        <end position="18"/>
    </location>
</feature>
<comment type="caution">
    <text evidence="3">The sequence shown here is derived from an EMBL/GenBank/DDBJ whole genome shotgun (WGS) entry which is preliminary data.</text>
</comment>
<dbReference type="AlphaFoldDB" id="A0A4Q9L4H6"/>
<gene>
    <name evidence="3" type="ORF">CWI37_0555p0010</name>
</gene>
<proteinExistence type="predicted"/>
<feature type="compositionally biased region" description="Basic and acidic residues" evidence="1">
    <location>
        <begin position="159"/>
        <end position="168"/>
    </location>
</feature>
<dbReference type="Proteomes" id="UP000292362">
    <property type="component" value="Unassembled WGS sequence"/>
</dbReference>
<feature type="region of interest" description="Disordered" evidence="1">
    <location>
        <begin position="65"/>
        <end position="88"/>
    </location>
</feature>
<accession>A0A4Q9L4H6</accession>
<feature type="region of interest" description="Disordered" evidence="1">
    <location>
        <begin position="212"/>
        <end position="240"/>
    </location>
</feature>
<feature type="region of interest" description="Disordered" evidence="1">
    <location>
        <begin position="134"/>
        <end position="169"/>
    </location>
</feature>
<dbReference type="VEuPathDB" id="MicrosporidiaDB:CWI37_0555p0010"/>
<name>A0A4Q9L4H6_9MICR</name>
<dbReference type="EMBL" id="PITJ01000555">
    <property type="protein sequence ID" value="TBU02106.1"/>
    <property type="molecule type" value="Genomic_DNA"/>
</dbReference>
<reference evidence="3 4" key="1">
    <citation type="submission" date="2017-12" db="EMBL/GenBank/DDBJ databases">
        <authorList>
            <person name="Pombert J.-F."/>
            <person name="Haag K.L."/>
            <person name="Ebert D."/>
        </authorList>
    </citation>
    <scope>NUCLEOTIDE SEQUENCE [LARGE SCALE GENOMIC DNA]</scope>
    <source>
        <strain evidence="3">FI-OER-3-3</strain>
    </source>
</reference>
<sequence length="303" mass="34414">MLHLFVAIIFNGCGIFTSDTPSTTIEEKSHNERGNGKESLVKAKTGYTTERILYSIHNSRKTSVSESENLIGNKTQAQPSSNTKTHKSIFKGTIDGTNAANPLKSSKIVTFNEKEPSQIWIFESLNESSTDFNKGNLSAENKDTMPAKHISPSFSQQKIPDESKESSTDRVNQVLSQSSCEFFTHTPSTVIPVHKIKQCSSHVEEPIIVSKKRNPSNVHYKNSPNPQQKSKPKFNSENEYGKFNQDLKNHMNNFHNRKLDQNAYPCFKNSLLLPQKPKFNSENEYDKFNQDLKNHMNNFLNRN</sequence>
<feature type="compositionally biased region" description="Polar residues" evidence="1">
    <location>
        <begin position="215"/>
        <end position="233"/>
    </location>
</feature>
<evidence type="ECO:0000313" key="4">
    <source>
        <dbReference type="Proteomes" id="UP000292362"/>
    </source>
</evidence>
<evidence type="ECO:0000313" key="3">
    <source>
        <dbReference type="EMBL" id="TBU02106.1"/>
    </source>
</evidence>
<keyword evidence="2" id="KW-0732">Signal</keyword>
<feature type="compositionally biased region" description="Polar residues" evidence="1">
    <location>
        <begin position="65"/>
        <end position="83"/>
    </location>
</feature>
<protein>
    <submittedName>
        <fullName evidence="3">Uncharacterized protein</fullName>
    </submittedName>
</protein>
<evidence type="ECO:0000256" key="1">
    <source>
        <dbReference type="SAM" id="MobiDB-lite"/>
    </source>
</evidence>
<evidence type="ECO:0000256" key="2">
    <source>
        <dbReference type="SAM" id="SignalP"/>
    </source>
</evidence>